<dbReference type="Proteomes" id="UP000231456">
    <property type="component" value="Unassembled WGS sequence"/>
</dbReference>
<feature type="domain" description="GIY-YIG" evidence="2">
    <location>
        <begin position="1"/>
        <end position="75"/>
    </location>
</feature>
<protein>
    <submittedName>
        <fullName evidence="3">Endonuclease</fullName>
    </submittedName>
</protein>
<evidence type="ECO:0000313" key="4">
    <source>
        <dbReference type="Proteomes" id="UP000231456"/>
    </source>
</evidence>
<comment type="caution">
    <text evidence="3">The sequence shown here is derived from an EMBL/GenBank/DDBJ whole genome shotgun (WGS) entry which is preliminary data.</text>
</comment>
<keyword evidence="3" id="KW-0540">Nuclease</keyword>
<evidence type="ECO:0000259" key="2">
    <source>
        <dbReference type="PROSITE" id="PS50164"/>
    </source>
</evidence>
<dbReference type="CDD" id="cd10449">
    <property type="entry name" value="GIY-YIG_SLX1_like"/>
    <property type="match status" value="1"/>
</dbReference>
<evidence type="ECO:0000313" key="3">
    <source>
        <dbReference type="EMBL" id="PJC52510.1"/>
    </source>
</evidence>
<dbReference type="SUPFAM" id="SSF82771">
    <property type="entry name" value="GIY-YIG endonuclease"/>
    <property type="match status" value="1"/>
</dbReference>
<reference evidence="4" key="1">
    <citation type="submission" date="2017-09" db="EMBL/GenBank/DDBJ databases">
        <title>Depth-based differentiation of microbial function through sediment-hosted aquifers and enrichment of novel symbionts in the deep terrestrial subsurface.</title>
        <authorList>
            <person name="Probst A.J."/>
            <person name="Ladd B."/>
            <person name="Jarett J.K."/>
            <person name="Geller-Mcgrath D.E."/>
            <person name="Sieber C.M.K."/>
            <person name="Emerson J.B."/>
            <person name="Anantharaman K."/>
            <person name="Thomas B.C."/>
            <person name="Malmstrom R."/>
            <person name="Stieglmeier M."/>
            <person name="Klingl A."/>
            <person name="Woyke T."/>
            <person name="Ryan C.M."/>
            <person name="Banfield J.F."/>
        </authorList>
    </citation>
    <scope>NUCLEOTIDE SEQUENCE [LARGE SCALE GENOMIC DNA]</scope>
</reference>
<accession>A0A2M8F9U6</accession>
<gene>
    <name evidence="3" type="ORF">CO030_02440</name>
</gene>
<dbReference type="InterPro" id="IPR000305">
    <property type="entry name" value="GIY-YIG_endonuc"/>
</dbReference>
<dbReference type="InterPro" id="IPR050190">
    <property type="entry name" value="UPF0213_domain"/>
</dbReference>
<keyword evidence="3" id="KW-0378">Hydrolase</keyword>
<dbReference type="GO" id="GO:0004519">
    <property type="term" value="F:endonuclease activity"/>
    <property type="evidence" value="ECO:0007669"/>
    <property type="project" value="UniProtKB-KW"/>
</dbReference>
<proteinExistence type="inferred from homology"/>
<name>A0A2M8F9U6_9BACT</name>
<dbReference type="AlphaFoldDB" id="A0A2M8F9U6"/>
<comment type="similarity">
    <text evidence="1">Belongs to the UPF0213 family.</text>
</comment>
<evidence type="ECO:0000256" key="1">
    <source>
        <dbReference type="ARBA" id="ARBA00007435"/>
    </source>
</evidence>
<dbReference type="InterPro" id="IPR035901">
    <property type="entry name" value="GIY-YIG_endonuc_sf"/>
</dbReference>
<dbReference type="PANTHER" id="PTHR34477">
    <property type="entry name" value="UPF0213 PROTEIN YHBQ"/>
    <property type="match status" value="1"/>
</dbReference>
<sequence>MYYIYVIASQKRRYLYVGLTNDVDRRLDEHQSGKNKTTKPYRPFSLIHVESFPTRKEARTREIYLKSGSGKEWIKTTYARVLELVDRLG</sequence>
<dbReference type="Gene3D" id="3.40.1440.10">
    <property type="entry name" value="GIY-YIG endonuclease"/>
    <property type="match status" value="1"/>
</dbReference>
<dbReference type="PANTHER" id="PTHR34477:SF1">
    <property type="entry name" value="UPF0213 PROTEIN YHBQ"/>
    <property type="match status" value="1"/>
</dbReference>
<keyword evidence="3" id="KW-0255">Endonuclease</keyword>
<dbReference type="Pfam" id="PF01541">
    <property type="entry name" value="GIY-YIG"/>
    <property type="match status" value="1"/>
</dbReference>
<organism evidence="3 4">
    <name type="scientific">Candidatus Magasanikbacteria bacterium CG_4_9_14_0_2_um_filter_42_11</name>
    <dbReference type="NCBI Taxonomy" id="1974643"/>
    <lineage>
        <taxon>Bacteria</taxon>
        <taxon>Candidatus Magasanikiibacteriota</taxon>
    </lineage>
</organism>
<dbReference type="EMBL" id="PFRH01000083">
    <property type="protein sequence ID" value="PJC52510.1"/>
    <property type="molecule type" value="Genomic_DNA"/>
</dbReference>
<dbReference type="PROSITE" id="PS50164">
    <property type="entry name" value="GIY_YIG"/>
    <property type="match status" value="1"/>
</dbReference>